<protein>
    <submittedName>
        <fullName evidence="4">TetR/AcrR family transcriptional regulator</fullName>
    </submittedName>
</protein>
<dbReference type="RefSeq" id="WP_344914420.1">
    <property type="nucleotide sequence ID" value="NZ_BAAAYO010000013.1"/>
</dbReference>
<reference evidence="4 5" key="1">
    <citation type="submission" date="2024-09" db="EMBL/GenBank/DDBJ databases">
        <authorList>
            <person name="Sun Q."/>
            <person name="Mori K."/>
        </authorList>
    </citation>
    <scope>NUCLEOTIDE SEQUENCE [LARGE SCALE GENOMIC DNA]</scope>
    <source>
        <strain evidence="4 5">JCM 12520</strain>
    </source>
</reference>
<evidence type="ECO:0000313" key="5">
    <source>
        <dbReference type="Proteomes" id="UP001589619"/>
    </source>
</evidence>
<dbReference type="PANTHER" id="PTHR43479">
    <property type="entry name" value="ACREF/ENVCD OPERON REPRESSOR-RELATED"/>
    <property type="match status" value="1"/>
</dbReference>
<gene>
    <name evidence="4" type="ORF">ACFFNY_21075</name>
</gene>
<keyword evidence="5" id="KW-1185">Reference proteome</keyword>
<dbReference type="SUPFAM" id="SSF48498">
    <property type="entry name" value="Tetracyclin repressor-like, C-terminal domain"/>
    <property type="match status" value="1"/>
</dbReference>
<evidence type="ECO:0000256" key="2">
    <source>
        <dbReference type="PROSITE-ProRule" id="PRU00335"/>
    </source>
</evidence>
<dbReference type="InterPro" id="IPR036271">
    <property type="entry name" value="Tet_transcr_reg_TetR-rel_C_sf"/>
</dbReference>
<accession>A0ABV5W0H1</accession>
<feature type="DNA-binding region" description="H-T-H motif" evidence="2">
    <location>
        <begin position="32"/>
        <end position="51"/>
    </location>
</feature>
<dbReference type="EMBL" id="JBHMAG010000014">
    <property type="protein sequence ID" value="MFB9754068.1"/>
    <property type="molecule type" value="Genomic_DNA"/>
</dbReference>
<dbReference type="InterPro" id="IPR009057">
    <property type="entry name" value="Homeodomain-like_sf"/>
</dbReference>
<evidence type="ECO:0000313" key="4">
    <source>
        <dbReference type="EMBL" id="MFB9754068.1"/>
    </source>
</evidence>
<dbReference type="Pfam" id="PF21303">
    <property type="entry name" value="TetR_C_39"/>
    <property type="match status" value="1"/>
</dbReference>
<name>A0ABV5W0H1_9BACL</name>
<organism evidence="4 5">
    <name type="scientific">Paenibacillus hodogayensis</name>
    <dbReference type="NCBI Taxonomy" id="279208"/>
    <lineage>
        <taxon>Bacteria</taxon>
        <taxon>Bacillati</taxon>
        <taxon>Bacillota</taxon>
        <taxon>Bacilli</taxon>
        <taxon>Bacillales</taxon>
        <taxon>Paenibacillaceae</taxon>
        <taxon>Paenibacillus</taxon>
    </lineage>
</organism>
<evidence type="ECO:0000259" key="3">
    <source>
        <dbReference type="PROSITE" id="PS50977"/>
    </source>
</evidence>
<dbReference type="Gene3D" id="1.10.357.10">
    <property type="entry name" value="Tetracycline Repressor, domain 2"/>
    <property type="match status" value="1"/>
</dbReference>
<dbReference type="InterPro" id="IPR001647">
    <property type="entry name" value="HTH_TetR"/>
</dbReference>
<comment type="caution">
    <text evidence="4">The sequence shown here is derived from an EMBL/GenBank/DDBJ whole genome shotgun (WGS) entry which is preliminary data.</text>
</comment>
<dbReference type="Pfam" id="PF00440">
    <property type="entry name" value="TetR_N"/>
    <property type="match status" value="1"/>
</dbReference>
<proteinExistence type="predicted"/>
<feature type="domain" description="HTH tetR-type" evidence="3">
    <location>
        <begin position="9"/>
        <end position="69"/>
    </location>
</feature>
<sequence>MKRVNKKPEIRRNEIIETSLELFREQGYDQTAVSDIVKKLGIAQGTFFYHFKTKNDIMIAIVGRLVDEKINKIKALAETEGMSADAKLYTILWEQSYDDESKIGEVLHHEYNASIHQKFLVQIVQESAPYVIQILEQGMSEGIFQIQDLQETAEFILVGINFMFDRGIFLWQDHVLEQKRLSFNRVIGRMLGNSLVFSNPSTLRNR</sequence>
<dbReference type="PRINTS" id="PR00455">
    <property type="entry name" value="HTHTETR"/>
</dbReference>
<dbReference type="PROSITE" id="PS50977">
    <property type="entry name" value="HTH_TETR_2"/>
    <property type="match status" value="1"/>
</dbReference>
<dbReference type="Proteomes" id="UP001589619">
    <property type="component" value="Unassembled WGS sequence"/>
</dbReference>
<evidence type="ECO:0000256" key="1">
    <source>
        <dbReference type="ARBA" id="ARBA00023125"/>
    </source>
</evidence>
<dbReference type="SUPFAM" id="SSF46689">
    <property type="entry name" value="Homeodomain-like"/>
    <property type="match status" value="1"/>
</dbReference>
<dbReference type="InterPro" id="IPR049149">
    <property type="entry name" value="TetR/AcrR_C"/>
</dbReference>
<dbReference type="InterPro" id="IPR050624">
    <property type="entry name" value="HTH-type_Tx_Regulator"/>
</dbReference>
<dbReference type="PANTHER" id="PTHR43479:SF11">
    <property type="entry name" value="ACREF_ENVCD OPERON REPRESSOR-RELATED"/>
    <property type="match status" value="1"/>
</dbReference>
<keyword evidence="1 2" id="KW-0238">DNA-binding</keyword>